<evidence type="ECO:0000313" key="7">
    <source>
        <dbReference type="Proteomes" id="UP000184498"/>
    </source>
</evidence>
<dbReference type="AlphaFoldDB" id="A0A1M6PPH6"/>
<feature type="domain" description="Secretion system C-terminal sorting" evidence="5">
    <location>
        <begin position="261"/>
        <end position="326"/>
    </location>
</feature>
<feature type="chain" id="PRO_5012929208" evidence="4">
    <location>
        <begin position="18"/>
        <end position="328"/>
    </location>
</feature>
<keyword evidence="3" id="KW-0677">Repeat</keyword>
<dbReference type="OrthoDB" id="8901262at2"/>
<feature type="signal peptide" evidence="4">
    <location>
        <begin position="1"/>
        <end position="17"/>
    </location>
</feature>
<dbReference type="Pfam" id="PF18962">
    <property type="entry name" value="Por_Secre_tail"/>
    <property type="match status" value="1"/>
</dbReference>
<dbReference type="InterPro" id="IPR032675">
    <property type="entry name" value="LRR_dom_sf"/>
</dbReference>
<dbReference type="InterPro" id="IPR052574">
    <property type="entry name" value="CDIRP"/>
</dbReference>
<keyword evidence="2 4" id="KW-0732">Signal</keyword>
<evidence type="ECO:0000259" key="5">
    <source>
        <dbReference type="Pfam" id="PF18962"/>
    </source>
</evidence>
<evidence type="ECO:0000256" key="1">
    <source>
        <dbReference type="ARBA" id="ARBA00022614"/>
    </source>
</evidence>
<evidence type="ECO:0000256" key="4">
    <source>
        <dbReference type="SAM" id="SignalP"/>
    </source>
</evidence>
<name>A0A1M6PPH6_9FLAO</name>
<keyword evidence="1" id="KW-0433">Leucine-rich repeat</keyword>
<dbReference type="PANTHER" id="PTHR47566:SF1">
    <property type="entry name" value="PROTEIN NUD1"/>
    <property type="match status" value="1"/>
</dbReference>
<dbReference type="GO" id="GO:0035591">
    <property type="term" value="F:signaling adaptor activity"/>
    <property type="evidence" value="ECO:0007669"/>
    <property type="project" value="TreeGrafter"/>
</dbReference>
<organism evidence="6 7">
    <name type="scientific">Epilithonimonas mollis</name>
    <dbReference type="NCBI Taxonomy" id="216903"/>
    <lineage>
        <taxon>Bacteria</taxon>
        <taxon>Pseudomonadati</taxon>
        <taxon>Bacteroidota</taxon>
        <taxon>Flavobacteriia</taxon>
        <taxon>Flavobacteriales</taxon>
        <taxon>Weeksellaceae</taxon>
        <taxon>Chryseobacterium group</taxon>
        <taxon>Epilithonimonas</taxon>
    </lineage>
</organism>
<accession>A0A1M6PPH6</accession>
<reference evidence="7" key="1">
    <citation type="submission" date="2016-11" db="EMBL/GenBank/DDBJ databases">
        <authorList>
            <person name="Varghese N."/>
            <person name="Submissions S."/>
        </authorList>
    </citation>
    <scope>NUCLEOTIDE SEQUENCE [LARGE SCALE GENOMIC DNA]</scope>
    <source>
        <strain evidence="7">DSM 18016</strain>
    </source>
</reference>
<keyword evidence="7" id="KW-1185">Reference proteome</keyword>
<dbReference type="RefSeq" id="WP_072996882.1">
    <property type="nucleotide sequence ID" value="NZ_FRAM01000001.1"/>
</dbReference>
<dbReference type="PANTHER" id="PTHR47566">
    <property type="match status" value="1"/>
</dbReference>
<protein>
    <submittedName>
        <fullName evidence="6">Por secretion system C-terminal sorting domain-containing protein</fullName>
    </submittedName>
</protein>
<dbReference type="InterPro" id="IPR026444">
    <property type="entry name" value="Secre_tail"/>
</dbReference>
<evidence type="ECO:0000313" key="6">
    <source>
        <dbReference type="EMBL" id="SHK09866.1"/>
    </source>
</evidence>
<gene>
    <name evidence="6" type="ORF">SAMN05444371_1230</name>
</gene>
<sequence>MKKSLILFMLMIGLAKAQIVNIPDVNFKAYLLSNPEINTDYDSQIQVSEAAAFTGTIDVYNLGINDMTGIEFFVNLTTLKCGWNNISNLDVSKNSKLKALYCFLNQLTTLDVSKNLQLSILWCAGNKLTNLDISKNIELESLYCEGNQFSSLDLSENISLNSLSCGRNQFITLDLSKNTNLTWLYCNTNPLLTSLNLKNGNNTKLGSIYIVENPNLICVQVDDVNYANSQPSHLWTKDAIASYSTNCILSATETEKKQIRLYPNPAKDFINFSDEVSNIKITDLSGKVIKQIPNSEKSINVSKLMKGTYIITAVSKSGELITKKFIKE</sequence>
<evidence type="ECO:0000256" key="2">
    <source>
        <dbReference type="ARBA" id="ARBA00022729"/>
    </source>
</evidence>
<dbReference type="Proteomes" id="UP000184498">
    <property type="component" value="Unassembled WGS sequence"/>
</dbReference>
<evidence type="ECO:0000256" key="3">
    <source>
        <dbReference type="ARBA" id="ARBA00022737"/>
    </source>
</evidence>
<dbReference type="NCBIfam" id="TIGR04183">
    <property type="entry name" value="Por_Secre_tail"/>
    <property type="match status" value="1"/>
</dbReference>
<dbReference type="STRING" id="216903.SAMN05444371_1230"/>
<proteinExistence type="predicted"/>
<dbReference type="SUPFAM" id="SSF52058">
    <property type="entry name" value="L domain-like"/>
    <property type="match status" value="1"/>
</dbReference>
<dbReference type="Gene3D" id="3.80.10.10">
    <property type="entry name" value="Ribonuclease Inhibitor"/>
    <property type="match status" value="1"/>
</dbReference>
<dbReference type="EMBL" id="FRAM01000001">
    <property type="protein sequence ID" value="SHK09866.1"/>
    <property type="molecule type" value="Genomic_DNA"/>
</dbReference>